<dbReference type="Proteomes" id="UP000295818">
    <property type="component" value="Unassembled WGS sequence"/>
</dbReference>
<evidence type="ECO:0000313" key="1">
    <source>
        <dbReference type="EMBL" id="TCO25650.1"/>
    </source>
</evidence>
<evidence type="ECO:0000313" key="2">
    <source>
        <dbReference type="Proteomes" id="UP000295818"/>
    </source>
</evidence>
<name>A0ABY2BQR6_9ACTN</name>
<dbReference type="EMBL" id="SLWM01000004">
    <property type="protein sequence ID" value="TCO25650.1"/>
    <property type="molecule type" value="Genomic_DNA"/>
</dbReference>
<protein>
    <submittedName>
        <fullName evidence="1">Uncharacterized protein</fullName>
    </submittedName>
</protein>
<organism evidence="1 2">
    <name type="scientific">Kribbella orskensis</name>
    <dbReference type="NCBI Taxonomy" id="2512216"/>
    <lineage>
        <taxon>Bacteria</taxon>
        <taxon>Bacillati</taxon>
        <taxon>Actinomycetota</taxon>
        <taxon>Actinomycetes</taxon>
        <taxon>Propionibacteriales</taxon>
        <taxon>Kribbellaceae</taxon>
        <taxon>Kribbella</taxon>
    </lineage>
</organism>
<accession>A0ABY2BQR6</accession>
<keyword evidence="2" id="KW-1185">Reference proteome</keyword>
<comment type="caution">
    <text evidence="1">The sequence shown here is derived from an EMBL/GenBank/DDBJ whole genome shotgun (WGS) entry which is preliminary data.</text>
</comment>
<sequence>MVTHCAVAEPELAALTAPGTETYRWAEEYRLGDQDIVTDPEIRKAIEERDIELVSMRNAFTD</sequence>
<gene>
    <name evidence="1" type="ORF">EV644_104154</name>
</gene>
<proteinExistence type="predicted"/>
<dbReference type="RefSeq" id="WP_132188502.1">
    <property type="nucleotide sequence ID" value="NZ_SLWM01000004.1"/>
</dbReference>
<reference evidence="1 2" key="1">
    <citation type="journal article" date="2015" name="Stand. Genomic Sci.">
        <title>Genomic Encyclopedia of Bacterial and Archaeal Type Strains, Phase III: the genomes of soil and plant-associated and newly described type strains.</title>
        <authorList>
            <person name="Whitman W.B."/>
            <person name="Woyke T."/>
            <person name="Klenk H.P."/>
            <person name="Zhou Y."/>
            <person name="Lilburn T.G."/>
            <person name="Beck B.J."/>
            <person name="De Vos P."/>
            <person name="Vandamme P."/>
            <person name="Eisen J.A."/>
            <person name="Garrity G."/>
            <person name="Hugenholtz P."/>
            <person name="Kyrpides N.C."/>
        </authorList>
    </citation>
    <scope>NUCLEOTIDE SEQUENCE [LARGE SCALE GENOMIC DNA]</scope>
    <source>
        <strain evidence="1 2">VKM Ac-2538</strain>
    </source>
</reference>